<feature type="region of interest" description="Disordered" evidence="1">
    <location>
        <begin position="45"/>
        <end position="111"/>
    </location>
</feature>
<organism evidence="2 3">
    <name type="scientific">Strongylus vulgaris</name>
    <name type="common">Blood worm</name>
    <dbReference type="NCBI Taxonomy" id="40348"/>
    <lineage>
        <taxon>Eukaryota</taxon>
        <taxon>Metazoa</taxon>
        <taxon>Ecdysozoa</taxon>
        <taxon>Nematoda</taxon>
        <taxon>Chromadorea</taxon>
        <taxon>Rhabditida</taxon>
        <taxon>Rhabditina</taxon>
        <taxon>Rhabditomorpha</taxon>
        <taxon>Strongyloidea</taxon>
        <taxon>Strongylidae</taxon>
        <taxon>Strongylus</taxon>
    </lineage>
</organism>
<proteinExistence type="predicted"/>
<reference evidence="2 3" key="1">
    <citation type="submission" date="2018-11" db="EMBL/GenBank/DDBJ databases">
        <authorList>
            <consortium name="Pathogen Informatics"/>
        </authorList>
    </citation>
    <scope>NUCLEOTIDE SEQUENCE [LARGE SCALE GENOMIC DNA]</scope>
</reference>
<accession>A0A3P7J2V7</accession>
<gene>
    <name evidence="2" type="ORF">SVUK_LOCUS14778</name>
</gene>
<feature type="compositionally biased region" description="Polar residues" evidence="1">
    <location>
        <begin position="68"/>
        <end position="81"/>
    </location>
</feature>
<name>A0A3P7J2V7_STRVU</name>
<protein>
    <submittedName>
        <fullName evidence="2">Uncharacterized protein</fullName>
    </submittedName>
</protein>
<dbReference type="AlphaFoldDB" id="A0A3P7J2V7"/>
<sequence>MHSTLGQMPPRRSFMAWAYLLSGNFNNASNGYSDVSFVSNLNQAIARPDPNDDAGASTSMKNDDRASNGYSDVSFVSNLNQAIARPDPNDDAGASTSMKNDDRVSVSRCYV</sequence>
<evidence type="ECO:0000313" key="2">
    <source>
        <dbReference type="EMBL" id="VDM79780.1"/>
    </source>
</evidence>
<keyword evidence="3" id="KW-1185">Reference proteome</keyword>
<dbReference type="EMBL" id="UYYB01106318">
    <property type="protein sequence ID" value="VDM79780.1"/>
    <property type="molecule type" value="Genomic_DNA"/>
</dbReference>
<evidence type="ECO:0000313" key="3">
    <source>
        <dbReference type="Proteomes" id="UP000270094"/>
    </source>
</evidence>
<evidence type="ECO:0000256" key="1">
    <source>
        <dbReference type="SAM" id="MobiDB-lite"/>
    </source>
</evidence>
<dbReference type="Proteomes" id="UP000270094">
    <property type="component" value="Unassembled WGS sequence"/>
</dbReference>
<dbReference type="OrthoDB" id="5850062at2759"/>